<organism evidence="1 2">
    <name type="scientific">Arctia plantaginis</name>
    <name type="common">Wood tiger moth</name>
    <name type="synonym">Phalaena plantaginis</name>
    <dbReference type="NCBI Taxonomy" id="874455"/>
    <lineage>
        <taxon>Eukaryota</taxon>
        <taxon>Metazoa</taxon>
        <taxon>Ecdysozoa</taxon>
        <taxon>Arthropoda</taxon>
        <taxon>Hexapoda</taxon>
        <taxon>Insecta</taxon>
        <taxon>Pterygota</taxon>
        <taxon>Neoptera</taxon>
        <taxon>Endopterygota</taxon>
        <taxon>Lepidoptera</taxon>
        <taxon>Glossata</taxon>
        <taxon>Ditrysia</taxon>
        <taxon>Noctuoidea</taxon>
        <taxon>Erebidae</taxon>
        <taxon>Arctiinae</taxon>
        <taxon>Arctia</taxon>
    </lineage>
</organism>
<gene>
    <name evidence="1" type="ORF">APLA_LOCUS16952</name>
</gene>
<dbReference type="PANTHER" id="PTHR15599:SF1">
    <property type="entry name" value="RADIAL SPOKE HEAD 14 HOMOLOG"/>
    <property type="match status" value="1"/>
</dbReference>
<evidence type="ECO:0000313" key="1">
    <source>
        <dbReference type="EMBL" id="CAB3259240.1"/>
    </source>
</evidence>
<reference evidence="1 2" key="1">
    <citation type="submission" date="2020-04" db="EMBL/GenBank/DDBJ databases">
        <authorList>
            <person name="Wallbank WR R."/>
            <person name="Pardo Diaz C."/>
            <person name="Kozak K."/>
            <person name="Martin S."/>
            <person name="Jiggins C."/>
            <person name="Moest M."/>
            <person name="Warren A I."/>
            <person name="Byers J.R.P. K."/>
            <person name="Montejo-Kovacevich G."/>
            <person name="Yen C E."/>
        </authorList>
    </citation>
    <scope>NUCLEOTIDE SEQUENCE [LARGE SCALE GENOMIC DNA]</scope>
</reference>
<protein>
    <submittedName>
        <fullName evidence="1">Uncharacterized protein</fullName>
    </submittedName>
</protein>
<name>A0A8S1BHI9_ARCPL</name>
<comment type="caution">
    <text evidence="1">The sequence shown here is derived from an EMBL/GenBank/DDBJ whole genome shotgun (WGS) entry which is preliminary data.</text>
</comment>
<accession>A0A8S1BHI9</accession>
<dbReference type="InterPro" id="IPR042856">
    <property type="entry name" value="RSP14"/>
</dbReference>
<sequence length="442" mass="51560">MFSEHKNSYLQLVCAANPRVINKAVDRAMRYKRKDMRDEIPPAKRLSSMQPSLFAPMTDVTRAQLGFGRVGLRVLNKELSSNDNLIQLQAIHSILDQVQISENAIFLINLNIIYRLTEIMHDRDPIIREKICLILTHLAHYYQGRQRMLSRPIIVEKLMYLIMRDRKEIRYAAAYTLRTLARYKCTSEVILKTENIIENLLKMVKDEHTGIIFIHLKTLCELCEWDPETALRANGFQVMLILFSNHDKRVSAKAMECMTQLCKHEVGKQLADIHDLNLLLLKHYLSSSYVGVILSAVGLMTYTTVTTRSKWRAKEFTYELTKRLMALTKAHNSALMQIRVMQVLINLCDCPDIRYHMKKYWERKVQAIKIRTHEEWNGTSEITSYGFESGHNYRTMCIEGVETIKNDYGDNVNVVNVHSYLERVHHVKKHLLRAINFKPHVN</sequence>
<dbReference type="AlphaFoldDB" id="A0A8S1BHI9"/>
<dbReference type="SUPFAM" id="SSF48371">
    <property type="entry name" value="ARM repeat"/>
    <property type="match status" value="1"/>
</dbReference>
<dbReference type="Proteomes" id="UP000494106">
    <property type="component" value="Unassembled WGS sequence"/>
</dbReference>
<dbReference type="Gene3D" id="1.25.10.10">
    <property type="entry name" value="Leucine-rich Repeat Variant"/>
    <property type="match status" value="1"/>
</dbReference>
<dbReference type="OrthoDB" id="409644at2759"/>
<dbReference type="EMBL" id="CADEBC010000608">
    <property type="protein sequence ID" value="CAB3259240.1"/>
    <property type="molecule type" value="Genomic_DNA"/>
</dbReference>
<proteinExistence type="predicted"/>
<dbReference type="PANTHER" id="PTHR15599">
    <property type="entry name" value="RTDR1"/>
    <property type="match status" value="1"/>
</dbReference>
<dbReference type="InterPro" id="IPR016024">
    <property type="entry name" value="ARM-type_fold"/>
</dbReference>
<evidence type="ECO:0000313" key="2">
    <source>
        <dbReference type="Proteomes" id="UP000494106"/>
    </source>
</evidence>
<dbReference type="InterPro" id="IPR011989">
    <property type="entry name" value="ARM-like"/>
</dbReference>
<keyword evidence="2" id="KW-1185">Reference proteome</keyword>